<sequence>MAFLDNETNKSLVPMGNGVAWEQGFFAPAWHNATLPFTRYVLGAGDYTPVTFDPRKIGGTTFAHQLASAGVFTSPLQHYADDPVVLQQPAEVQDILRDLPTTWDETLVLPQSTIGELVVMARRKGSEWWLFALNGDENASRNEVLDLAFLGGGNYHATLVSDQTATAFTREERPGQSAQSALSMDLLPGGGFVARFTPESPVRTFRMGSVSLPSMNNAAGWVQLFTHLATRADLVIHTFQDGVPWVEALNSSDIADYGPHLRNHLNILKFLGDSATPNHDLYLMVNPINVNYETIAPYWGDFNHMALPPPWDTMTFDHPDVEQSFVNYLVALIEYFDPKYLAINIEANIFLAKRPQQWSAFKAFNTNVYNTIKQLYPDLVVFSTIQYEHMLALHTHSAQFHELVKDFYPNALQAEVKELFRDSDVVGISTYPFMVAENPYLIGGDTVVTPDYFDPILNIADDLGLPIAFEQVGYTTEPIEIEPGVVLLGDEQTQQNFLRFLLEKSVEREAALFGHFVAFDYGTNYGTIPTSLTWSHAGLYRLDGSRKPVMDDWDAYFDLPFQSTTPGAP</sequence>
<dbReference type="InterPro" id="IPR013785">
    <property type="entry name" value="Aldolase_TIM"/>
</dbReference>
<evidence type="ECO:0000259" key="1">
    <source>
        <dbReference type="Pfam" id="PF14509"/>
    </source>
</evidence>
<accession>A0A7D9H473</accession>
<dbReference type="Pfam" id="PF14509">
    <property type="entry name" value="GH97_C"/>
    <property type="match status" value="1"/>
</dbReference>
<name>A0A7D9H473_9GAMM</name>
<dbReference type="InterPro" id="IPR052720">
    <property type="entry name" value="Glycosyl_hydrolase_97"/>
</dbReference>
<dbReference type="InterPro" id="IPR017853">
    <property type="entry name" value="GH"/>
</dbReference>
<dbReference type="SUPFAM" id="SSF51445">
    <property type="entry name" value="(Trans)glycosidases"/>
    <property type="match status" value="1"/>
</dbReference>
<dbReference type="InterPro" id="IPR029483">
    <property type="entry name" value="GH97_C"/>
</dbReference>
<dbReference type="PANTHER" id="PTHR35803">
    <property type="entry name" value="GLUCAN 1,4-ALPHA-GLUCOSIDASE SUSB-RELATED"/>
    <property type="match status" value="1"/>
</dbReference>
<dbReference type="AlphaFoldDB" id="A0A7D9H473"/>
<proteinExistence type="predicted"/>
<organism evidence="2">
    <name type="scientific">uncultured Woeseiaceae bacterium</name>
    <dbReference type="NCBI Taxonomy" id="1983305"/>
    <lineage>
        <taxon>Bacteria</taxon>
        <taxon>Pseudomonadati</taxon>
        <taxon>Pseudomonadota</taxon>
        <taxon>Gammaproteobacteria</taxon>
        <taxon>Woeseiales</taxon>
        <taxon>Woeseiaceae</taxon>
        <taxon>environmental samples</taxon>
    </lineage>
</organism>
<dbReference type="Gene3D" id="3.20.20.70">
    <property type="entry name" value="Aldolase class I"/>
    <property type="match status" value="1"/>
</dbReference>
<dbReference type="EMBL" id="LR633967">
    <property type="protein sequence ID" value="VUX56060.1"/>
    <property type="molecule type" value="Genomic_DNA"/>
</dbReference>
<protein>
    <recommendedName>
        <fullName evidence="1">Glycosyl-hydrolase 97 C-terminal oligomerisation domain-containing protein</fullName>
    </recommendedName>
</protein>
<evidence type="ECO:0000313" key="2">
    <source>
        <dbReference type="EMBL" id="VUX56060.1"/>
    </source>
</evidence>
<dbReference type="Gene3D" id="3.20.20.80">
    <property type="entry name" value="Glycosidases"/>
    <property type="match status" value="1"/>
</dbReference>
<reference evidence="2" key="1">
    <citation type="submission" date="2019-07" db="EMBL/GenBank/DDBJ databases">
        <authorList>
            <person name="Weber M."/>
            <person name="Kostadinov I."/>
            <person name="Kostadinov D I."/>
        </authorList>
    </citation>
    <scope>NUCLEOTIDE SEQUENCE</scope>
    <source>
        <strain evidence="2">Gfbio:sag-sample-m06:053724c1-46a9-4a36-b237-ea2bf867836b</strain>
    </source>
</reference>
<feature type="domain" description="Glycosyl-hydrolase 97 C-terminal oligomerisation" evidence="1">
    <location>
        <begin position="102"/>
        <end position="196"/>
    </location>
</feature>
<gene>
    <name evidence="2" type="ORF">JTBM06_V1_260003</name>
</gene>